<protein>
    <submittedName>
        <fullName evidence="1">Uncharacterized protein</fullName>
    </submittedName>
</protein>
<accession>A0A1F6CK38</accession>
<comment type="caution">
    <text evidence="1">The sequence shown here is derived from an EMBL/GenBank/DDBJ whole genome shotgun (WGS) entry which is preliminary data.</text>
</comment>
<evidence type="ECO:0000313" key="2">
    <source>
        <dbReference type="Proteomes" id="UP000178815"/>
    </source>
</evidence>
<name>A0A1F6CK38_9BACT</name>
<dbReference type="STRING" id="1798481.A2678_00580"/>
<proteinExistence type="predicted"/>
<reference evidence="1 2" key="1">
    <citation type="journal article" date="2016" name="Nat. Commun.">
        <title>Thousands of microbial genomes shed light on interconnected biogeochemical processes in an aquifer system.</title>
        <authorList>
            <person name="Anantharaman K."/>
            <person name="Brown C.T."/>
            <person name="Hug L.A."/>
            <person name="Sharon I."/>
            <person name="Castelle C.J."/>
            <person name="Probst A.J."/>
            <person name="Thomas B.C."/>
            <person name="Singh A."/>
            <person name="Wilkins M.J."/>
            <person name="Karaoz U."/>
            <person name="Brodie E.L."/>
            <person name="Williams K.H."/>
            <person name="Hubbard S.S."/>
            <person name="Banfield J.F."/>
        </authorList>
    </citation>
    <scope>NUCLEOTIDE SEQUENCE [LARGE SCALE GENOMIC DNA]</scope>
</reference>
<gene>
    <name evidence="1" type="ORF">A2678_00580</name>
</gene>
<dbReference type="EMBL" id="MFKU01000002">
    <property type="protein sequence ID" value="OGG49242.1"/>
    <property type="molecule type" value="Genomic_DNA"/>
</dbReference>
<organism evidence="1 2">
    <name type="scientific">Candidatus Kaiserbacteria bacterium RIFCSPHIGHO2_01_FULL_53_31</name>
    <dbReference type="NCBI Taxonomy" id="1798481"/>
    <lineage>
        <taxon>Bacteria</taxon>
        <taxon>Candidatus Kaiseribacteriota</taxon>
    </lineage>
</organism>
<evidence type="ECO:0000313" key="1">
    <source>
        <dbReference type="EMBL" id="OGG49242.1"/>
    </source>
</evidence>
<sequence length="318" mass="35032">MGARVATPEPGPMSRNIEVPYVSVDASRGRGYEYALKRLYEQMHSNNFSDYPEGSDASRLLHADAQTIDRVIHQIASDQQHDFFNADGTSVQVNPGTHFEIGMDGQVHMTDAAHHVSETVHAPIGAHTTPPYPPQTHVEVPHPVESIETPLEETPVTLPVEDVTSAQAEVPVPTSEEIETPITDTVPRGTVSADGTDAIQQSSTEAIIHENIQNKFGIEVSPTVPHIYADAGGKQFFVYGGSPEERARLIGKYFDDPAHARHLVFNADNTNIEYRIPYFKGPDGEVTVGHPIRTKGFMGFFKSFMKPPVPDEFRKIVQ</sequence>
<dbReference type="AlphaFoldDB" id="A0A1F6CK38"/>
<dbReference type="Proteomes" id="UP000178815">
    <property type="component" value="Unassembled WGS sequence"/>
</dbReference>